<organism evidence="1">
    <name type="scientific">viral metagenome</name>
    <dbReference type="NCBI Taxonomy" id="1070528"/>
    <lineage>
        <taxon>unclassified sequences</taxon>
        <taxon>metagenomes</taxon>
        <taxon>organismal metagenomes</taxon>
    </lineage>
</organism>
<dbReference type="EMBL" id="MT142345">
    <property type="protein sequence ID" value="QJA78625.1"/>
    <property type="molecule type" value="Genomic_DNA"/>
</dbReference>
<evidence type="ECO:0000313" key="1">
    <source>
        <dbReference type="EMBL" id="QJA78625.1"/>
    </source>
</evidence>
<name>A0A6M3KA89_9ZZZZ</name>
<reference evidence="1" key="1">
    <citation type="submission" date="2020-03" db="EMBL/GenBank/DDBJ databases">
        <title>The deep terrestrial virosphere.</title>
        <authorList>
            <person name="Holmfeldt K."/>
            <person name="Nilsson E."/>
            <person name="Simone D."/>
            <person name="Lopez-Fernandez M."/>
            <person name="Wu X."/>
            <person name="de Brujin I."/>
            <person name="Lundin D."/>
            <person name="Andersson A."/>
            <person name="Bertilsson S."/>
            <person name="Dopson M."/>
        </authorList>
    </citation>
    <scope>NUCLEOTIDE SEQUENCE</scope>
    <source>
        <strain evidence="1">MM415A01046</strain>
        <strain evidence="2">MM415B03492</strain>
        <strain evidence="3">TM448B04841</strain>
    </source>
</reference>
<gene>
    <name evidence="1" type="ORF">MM415A01046_0022</name>
    <name evidence="2" type="ORF">MM415B03492_0011</name>
    <name evidence="3" type="ORF">TM448B04841_0008</name>
</gene>
<accession>A0A6M3KA89</accession>
<sequence>MYTEKVEIKSKGEVIGEFDYEYPESLEEGLQVDGEENVYKLYRQQRKIRFMDNKRREATGGGLPKTLVAALKTLPPEKLAALAEQLGLDLG</sequence>
<dbReference type="EMBL" id="MT145108">
    <property type="protein sequence ID" value="QJI03668.1"/>
    <property type="molecule type" value="Genomic_DNA"/>
</dbReference>
<evidence type="ECO:0000313" key="3">
    <source>
        <dbReference type="EMBL" id="QJI03668.1"/>
    </source>
</evidence>
<dbReference type="AlphaFoldDB" id="A0A6M3KA89"/>
<evidence type="ECO:0000313" key="2">
    <source>
        <dbReference type="EMBL" id="QJA91072.1"/>
    </source>
</evidence>
<proteinExistence type="predicted"/>
<protein>
    <submittedName>
        <fullName evidence="1">Uncharacterized protein</fullName>
    </submittedName>
</protein>
<dbReference type="EMBL" id="MT142958">
    <property type="protein sequence ID" value="QJA91072.1"/>
    <property type="molecule type" value="Genomic_DNA"/>
</dbReference>